<accession>A0A2U3PZE3</accession>
<evidence type="ECO:0000313" key="2">
    <source>
        <dbReference type="EMBL" id="SPP94527.1"/>
    </source>
</evidence>
<dbReference type="AlphaFoldDB" id="A0A2U3PZE3"/>
<sequence length="318" mass="35168">MDCRVKPGNDRIDSRMTRKETTMAYETIKYEVAEQILTITLNRPDKLNAFNAQMQAELIDAFDAADKDDNVRAIIVTGAGRGFCAGADLSSGADTFDRDARRGPVKRFADGKVDYSDPQVRDGGGQVTLRIFKCLKPVIAAVNGPAVGIGVTMQLAMDIRIASEAARFGFVFSQRGIVPEAASSWFLPRIVGISQALEWCYSGRVFPAQEALAGRLVSKVVPPDDLLPTARALAKEFAAKTAPVSVALIRQMMWRMMGADDPMEAHKVDSRGIYARGRSDDVKEGVVSFLEKRPAQFKNKVSTDMPDYFPWWTEREYK</sequence>
<evidence type="ECO:0000313" key="3">
    <source>
        <dbReference type="Proteomes" id="UP000246085"/>
    </source>
</evidence>
<dbReference type="PANTHER" id="PTHR43684:SF4">
    <property type="entry name" value="ENOYL-COA HYDRATASE_ISOMERASE FAMILY PROTEIN (AFU_ORTHOLOGUE AFUA_1G01890)"/>
    <property type="match status" value="1"/>
</dbReference>
<gene>
    <name evidence="2" type="ORF">BRAD3257_3502</name>
</gene>
<dbReference type="InterPro" id="IPR001753">
    <property type="entry name" value="Enoyl-CoA_hydra/iso"/>
</dbReference>
<dbReference type="CDD" id="cd06558">
    <property type="entry name" value="crotonase-like"/>
    <property type="match status" value="1"/>
</dbReference>
<name>A0A2U3PZE3_9BRAD</name>
<dbReference type="Pfam" id="PF00378">
    <property type="entry name" value="ECH_1"/>
    <property type="match status" value="1"/>
</dbReference>
<dbReference type="InterPro" id="IPR029045">
    <property type="entry name" value="ClpP/crotonase-like_dom_sf"/>
</dbReference>
<dbReference type="EMBL" id="LS398110">
    <property type="protein sequence ID" value="SPP94527.1"/>
    <property type="molecule type" value="Genomic_DNA"/>
</dbReference>
<organism evidence="2 3">
    <name type="scientific">Bradyrhizobium vignae</name>
    <dbReference type="NCBI Taxonomy" id="1549949"/>
    <lineage>
        <taxon>Bacteria</taxon>
        <taxon>Pseudomonadati</taxon>
        <taxon>Pseudomonadota</taxon>
        <taxon>Alphaproteobacteria</taxon>
        <taxon>Hyphomicrobiales</taxon>
        <taxon>Nitrobacteraceae</taxon>
        <taxon>Bradyrhizobium</taxon>
    </lineage>
</organism>
<dbReference type="Gene3D" id="3.90.226.10">
    <property type="entry name" value="2-enoyl-CoA Hydratase, Chain A, domain 1"/>
    <property type="match status" value="1"/>
</dbReference>
<comment type="similarity">
    <text evidence="1">Belongs to the enoyl-CoA hydratase/isomerase family.</text>
</comment>
<dbReference type="Proteomes" id="UP000246085">
    <property type="component" value="Chromosome BRAD3257"/>
</dbReference>
<proteinExistence type="inferred from homology"/>
<dbReference type="PANTHER" id="PTHR43684">
    <property type="match status" value="1"/>
</dbReference>
<dbReference type="FunFam" id="3.90.226.10:FF:000126">
    <property type="entry name" value="Enoyl-CoA hydratase"/>
    <property type="match status" value="1"/>
</dbReference>
<reference evidence="2 3" key="1">
    <citation type="submission" date="2018-03" db="EMBL/GenBank/DDBJ databases">
        <authorList>
            <person name="Gully D."/>
        </authorList>
    </citation>
    <scope>NUCLEOTIDE SEQUENCE [LARGE SCALE GENOMIC DNA]</scope>
    <source>
        <strain evidence="2">ORS3257</strain>
    </source>
</reference>
<dbReference type="KEGG" id="bvz:BRAD3257_3502"/>
<dbReference type="GO" id="GO:0003824">
    <property type="term" value="F:catalytic activity"/>
    <property type="evidence" value="ECO:0007669"/>
    <property type="project" value="UniProtKB-ARBA"/>
</dbReference>
<dbReference type="InterPro" id="IPR051053">
    <property type="entry name" value="ECH/Chromodomain_protein"/>
</dbReference>
<dbReference type="NCBIfam" id="NF006109">
    <property type="entry name" value="PRK08260.1"/>
    <property type="match status" value="1"/>
</dbReference>
<protein>
    <submittedName>
        <fullName evidence="2">Enoyl-CoA hydratase/carnithine racemase</fullName>
    </submittedName>
</protein>
<evidence type="ECO:0000256" key="1">
    <source>
        <dbReference type="ARBA" id="ARBA00005254"/>
    </source>
</evidence>
<dbReference type="SUPFAM" id="SSF52096">
    <property type="entry name" value="ClpP/crotonase"/>
    <property type="match status" value="1"/>
</dbReference>